<evidence type="ECO:0000259" key="13">
    <source>
        <dbReference type="PROSITE" id="PS50192"/>
    </source>
</evidence>
<feature type="transmembrane region" description="Helical" evidence="11">
    <location>
        <begin position="13"/>
        <end position="33"/>
    </location>
</feature>
<dbReference type="SUPFAM" id="SSF58104">
    <property type="entry name" value="Methyl-accepting chemotaxis protein (MCP) signaling domain"/>
    <property type="match status" value="1"/>
</dbReference>
<dbReference type="Gene3D" id="3.30.450.20">
    <property type="entry name" value="PAS domain"/>
    <property type="match status" value="1"/>
</dbReference>
<keyword evidence="7 11" id="KW-0472">Membrane</keyword>
<keyword evidence="8 10" id="KW-0807">Transducer</keyword>
<evidence type="ECO:0000256" key="9">
    <source>
        <dbReference type="ARBA" id="ARBA00029447"/>
    </source>
</evidence>
<keyword evidence="6 11" id="KW-1133">Transmembrane helix</keyword>
<evidence type="ECO:0000313" key="15">
    <source>
        <dbReference type="EMBL" id="ACN17419.1"/>
    </source>
</evidence>
<keyword evidence="16" id="KW-1185">Reference proteome</keyword>
<evidence type="ECO:0000256" key="7">
    <source>
        <dbReference type="ARBA" id="ARBA00023136"/>
    </source>
</evidence>
<feature type="domain" description="T-SNARE coiled-coil homology" evidence="13">
    <location>
        <begin position="586"/>
        <end position="648"/>
    </location>
</feature>
<dbReference type="HOGENOM" id="CLU_000445_107_19_7"/>
<dbReference type="STRING" id="177437.HRM2_43630"/>
<dbReference type="AlphaFoldDB" id="C0QDZ8"/>
<dbReference type="InterPro" id="IPR000727">
    <property type="entry name" value="T_SNARE_dom"/>
</dbReference>
<evidence type="ECO:0000256" key="4">
    <source>
        <dbReference type="ARBA" id="ARBA00022519"/>
    </source>
</evidence>
<feature type="transmembrane region" description="Helical" evidence="11">
    <location>
        <begin position="334"/>
        <end position="354"/>
    </location>
</feature>
<name>C0QDZ8_DESAH</name>
<protein>
    <submittedName>
        <fullName evidence="15">Methyl-accepting chemotaxis protein</fullName>
    </submittedName>
</protein>
<comment type="similarity">
    <text evidence="9">Belongs to the methyl-accepting chemotaxis (MCP) protein family.</text>
</comment>
<dbReference type="GO" id="GO:0005886">
    <property type="term" value="C:plasma membrane"/>
    <property type="evidence" value="ECO:0007669"/>
    <property type="project" value="UniProtKB-SubCell"/>
</dbReference>
<dbReference type="Proteomes" id="UP000000442">
    <property type="component" value="Chromosome"/>
</dbReference>
<dbReference type="eggNOG" id="COG0840">
    <property type="taxonomic scope" value="Bacteria"/>
</dbReference>
<reference evidence="15 16" key="1">
    <citation type="journal article" date="2009" name="Environ. Microbiol.">
        <title>Genome sequence of Desulfobacterium autotrophicum HRM2, a marine sulfate reducer oxidizing organic carbon completely to carbon dioxide.</title>
        <authorList>
            <person name="Strittmatter A.W."/>
            <person name="Liesegang H."/>
            <person name="Rabus R."/>
            <person name="Decker I."/>
            <person name="Amann J."/>
            <person name="Andres S."/>
            <person name="Henne A."/>
            <person name="Fricke W.F."/>
            <person name="Martinez-Arias R."/>
            <person name="Bartels D."/>
            <person name="Goesmann A."/>
            <person name="Krause L."/>
            <person name="Puehler A."/>
            <person name="Klenk H.P."/>
            <person name="Richter M."/>
            <person name="Schuler M."/>
            <person name="Gloeckner F.O."/>
            <person name="Meyerdierks A."/>
            <person name="Gottschalk G."/>
            <person name="Amann R."/>
        </authorList>
    </citation>
    <scope>NUCLEOTIDE SEQUENCE [LARGE SCALE GENOMIC DNA]</scope>
    <source>
        <strain evidence="16">ATCC 43914 / DSM 3382 / HRM2</strain>
    </source>
</reference>
<comment type="subcellular location">
    <subcellularLocation>
        <location evidence="1">Cell inner membrane</location>
        <topology evidence="1">Multi-pass membrane protein</topology>
    </subcellularLocation>
</comment>
<keyword evidence="5 11" id="KW-0812">Transmembrane</keyword>
<dbReference type="PANTHER" id="PTHR32089:SF112">
    <property type="entry name" value="LYSOZYME-LIKE PROTEIN-RELATED"/>
    <property type="match status" value="1"/>
</dbReference>
<dbReference type="SMART" id="SM00283">
    <property type="entry name" value="MA"/>
    <property type="match status" value="1"/>
</dbReference>
<feature type="domain" description="Methyl-accepting transducer" evidence="12">
    <location>
        <begin position="427"/>
        <end position="663"/>
    </location>
</feature>
<dbReference type="CDD" id="cd06225">
    <property type="entry name" value="HAMP"/>
    <property type="match status" value="1"/>
</dbReference>
<dbReference type="OrthoDB" id="9816383at2"/>
<organism evidence="15 16">
    <name type="scientific">Desulforapulum autotrophicum (strain ATCC 43914 / DSM 3382 / VKM B-1955 / HRM2)</name>
    <name type="common">Desulfobacterium autotrophicum</name>
    <dbReference type="NCBI Taxonomy" id="177437"/>
    <lineage>
        <taxon>Bacteria</taxon>
        <taxon>Pseudomonadati</taxon>
        <taxon>Thermodesulfobacteriota</taxon>
        <taxon>Desulfobacteria</taxon>
        <taxon>Desulfobacterales</taxon>
        <taxon>Desulfobacteraceae</taxon>
        <taxon>Desulforapulum</taxon>
    </lineage>
</organism>
<dbReference type="InterPro" id="IPR033479">
    <property type="entry name" value="dCache_1"/>
</dbReference>
<evidence type="ECO:0000256" key="11">
    <source>
        <dbReference type="SAM" id="Phobius"/>
    </source>
</evidence>
<evidence type="ECO:0000256" key="6">
    <source>
        <dbReference type="ARBA" id="ARBA00022989"/>
    </source>
</evidence>
<dbReference type="Pfam" id="PF00015">
    <property type="entry name" value="MCPsignal"/>
    <property type="match status" value="1"/>
</dbReference>
<evidence type="ECO:0000256" key="10">
    <source>
        <dbReference type="PROSITE-ProRule" id="PRU00284"/>
    </source>
</evidence>
<dbReference type="KEGG" id="dat:HRM2_43630"/>
<dbReference type="Pfam" id="PF02743">
    <property type="entry name" value="dCache_1"/>
    <property type="match status" value="1"/>
</dbReference>
<keyword evidence="3" id="KW-0145">Chemotaxis</keyword>
<keyword evidence="2" id="KW-1003">Cell membrane</keyword>
<dbReference type="Pfam" id="PF00672">
    <property type="entry name" value="HAMP"/>
    <property type="match status" value="1"/>
</dbReference>
<dbReference type="InterPro" id="IPR004089">
    <property type="entry name" value="MCPsignal_dom"/>
</dbReference>
<dbReference type="PROSITE" id="PS50111">
    <property type="entry name" value="CHEMOTAXIS_TRANSDUC_2"/>
    <property type="match status" value="1"/>
</dbReference>
<dbReference type="PROSITE" id="PS50192">
    <property type="entry name" value="T_SNARE"/>
    <property type="match status" value="1"/>
</dbReference>
<evidence type="ECO:0000256" key="2">
    <source>
        <dbReference type="ARBA" id="ARBA00022475"/>
    </source>
</evidence>
<gene>
    <name evidence="15" type="ordered locus">HRM2_43630</name>
</gene>
<dbReference type="RefSeq" id="WP_015906151.1">
    <property type="nucleotide sequence ID" value="NC_012108.1"/>
</dbReference>
<evidence type="ECO:0000256" key="3">
    <source>
        <dbReference type="ARBA" id="ARBA00022500"/>
    </source>
</evidence>
<dbReference type="Gene3D" id="1.10.287.950">
    <property type="entry name" value="Methyl-accepting chemotaxis protein"/>
    <property type="match status" value="1"/>
</dbReference>
<evidence type="ECO:0000256" key="5">
    <source>
        <dbReference type="ARBA" id="ARBA00022692"/>
    </source>
</evidence>
<evidence type="ECO:0000259" key="14">
    <source>
        <dbReference type="PROSITE" id="PS50885"/>
    </source>
</evidence>
<evidence type="ECO:0000313" key="16">
    <source>
        <dbReference type="Proteomes" id="UP000000442"/>
    </source>
</evidence>
<evidence type="ECO:0000256" key="1">
    <source>
        <dbReference type="ARBA" id="ARBA00004429"/>
    </source>
</evidence>
<dbReference type="InterPro" id="IPR003660">
    <property type="entry name" value="HAMP_dom"/>
</dbReference>
<dbReference type="EMBL" id="CP001087">
    <property type="protein sequence ID" value="ACN17419.1"/>
    <property type="molecule type" value="Genomic_DNA"/>
</dbReference>
<proteinExistence type="inferred from homology"/>
<dbReference type="PANTHER" id="PTHR32089">
    <property type="entry name" value="METHYL-ACCEPTING CHEMOTAXIS PROTEIN MCPB"/>
    <property type="match status" value="1"/>
</dbReference>
<evidence type="ECO:0000259" key="12">
    <source>
        <dbReference type="PROSITE" id="PS50111"/>
    </source>
</evidence>
<keyword evidence="4" id="KW-0997">Cell inner membrane</keyword>
<dbReference type="PROSITE" id="PS50885">
    <property type="entry name" value="HAMP"/>
    <property type="match status" value="1"/>
</dbReference>
<accession>C0QDZ8</accession>
<dbReference type="GO" id="GO:0006935">
    <property type="term" value="P:chemotaxis"/>
    <property type="evidence" value="ECO:0007669"/>
    <property type="project" value="UniProtKB-KW"/>
</dbReference>
<feature type="domain" description="HAMP" evidence="14">
    <location>
        <begin position="356"/>
        <end position="408"/>
    </location>
</feature>
<evidence type="ECO:0000256" key="8">
    <source>
        <dbReference type="ARBA" id="ARBA00023224"/>
    </source>
</evidence>
<dbReference type="GO" id="GO:0007165">
    <property type="term" value="P:signal transduction"/>
    <property type="evidence" value="ECO:0007669"/>
    <property type="project" value="UniProtKB-KW"/>
</dbReference>
<dbReference type="SMART" id="SM00304">
    <property type="entry name" value="HAMP"/>
    <property type="match status" value="1"/>
</dbReference>
<sequence>MAFVKDIKLGTKLISAFLAVSILPLMILGFLAVKSSSTALSTEAFNKLEAIRQIKKFQIESYLSERIGDVKVLANNPFTIEAMKAIDAAFEADGGVEGGKIKGHTDEAYDAPDGYRSVHDLYFPTFKHYMEQYGYYDIFLMDTDHGDTFFTVTKELDFGQRAADIDSSLRDVWRLAAKEGKIIISDTKPYSPSKNAPAQFIAAPIKERGETIGILVFQFSIDAINKIMQERDGMGETGETYLIGQDRLMRSDSFLDPINHSVIASFANPANGAVDTVAGNAVLSGKTGRKIVIDYNGNPVLSAYVPITVGLSSWGLLAEIDEAEAFAPIKALKWFIWIIALTAAIVVTFIAFGVSRSISAPIIQTVGMAQEIARGDLTHKLDIHQKDEIGILANALNTMSGNLRSMFSDIAGGTQTLTASSTELSAISEQMSGNSEQTAEKSNTVAVAAEEMATNMNSVAAATEQTTTNIQMIVAASEEMTATITEIAGNTAKGSEITSQAVKKAKEVAGKVEALGKASAQISKVTDAIADISAQTNLLALNATIEAARAGEAGKGFAVVAGEIKSLAQQTAEATGEINEKISGVQTTTAESIAAIESITMVITDINDIVNTIATAIEEQSATTQEISNNVSQAAQGLQEINENVNQISCVAGEVTREISEVNQAASDMNTGSTQVNESAIELSRLAENLTQMVKQFKL</sequence>